<keyword evidence="1" id="KW-0614">Plasmid</keyword>
<comment type="caution">
    <text evidence="1">The sequence shown here is derived from an EMBL/GenBank/DDBJ whole genome shotgun (WGS) entry which is preliminary data.</text>
</comment>
<accession>A0A069RID5</accession>
<reference evidence="1 2" key="1">
    <citation type="submission" date="2014-03" db="EMBL/GenBank/DDBJ databases">
        <title>Genome sequence of Clostridium litorale W6, DSM 5388.</title>
        <authorList>
            <person name="Poehlein A."/>
            <person name="Jagirdar A."/>
            <person name="Khonsari B."/>
            <person name="Chibani C.M."/>
            <person name="Gutierrez Gutierrez D.A."/>
            <person name="Davydova E."/>
            <person name="Alghaithi H.S."/>
            <person name="Nair K.P."/>
            <person name="Dhamotharan K."/>
            <person name="Chandran L."/>
            <person name="G W."/>
            <person name="Daniel R."/>
        </authorList>
    </citation>
    <scope>NUCLEOTIDE SEQUENCE [LARGE SCALE GENOMIC DNA]</scope>
    <source>
        <strain evidence="1 2">W6</strain>
        <plasmid evidence="1">CLIT_20p</plasmid>
    </source>
</reference>
<protein>
    <submittedName>
        <fullName evidence="1">Uncharacterized protein</fullName>
    </submittedName>
</protein>
<dbReference type="Proteomes" id="UP000027946">
    <property type="component" value="Unassembled WGS sequence"/>
</dbReference>
<dbReference type="EMBL" id="JJMM01000001">
    <property type="protein sequence ID" value="KDR96789.1"/>
    <property type="molecule type" value="Genomic_DNA"/>
</dbReference>
<evidence type="ECO:0000313" key="1">
    <source>
        <dbReference type="EMBL" id="KDR96789.1"/>
    </source>
</evidence>
<dbReference type="RefSeq" id="WP_038260637.1">
    <property type="nucleotide sequence ID" value="NZ_FSRH01000022.1"/>
</dbReference>
<dbReference type="AlphaFoldDB" id="A0A069RID5"/>
<sequence>MGFVGNVGETPVIANLRQVREDKIERPDGSDKKLGIDVRRRHYGIAAKLPIYLSKDKVIRKAILSVDPSGRYLEAGSPYKPSMETGIYEMFRCEEIFRDKSSKHLNTNDERDYDYRTSQGILKIGSLKEKNINLTRFINRLHLDGEDNCGIFLFSNNSRYYKKHTSELNCYLFGDNDIQLDIT</sequence>
<organism evidence="1 2">
    <name type="scientific">Peptoclostridium litorale DSM 5388</name>
    <dbReference type="NCBI Taxonomy" id="1121324"/>
    <lineage>
        <taxon>Bacteria</taxon>
        <taxon>Bacillati</taxon>
        <taxon>Bacillota</taxon>
        <taxon>Clostridia</taxon>
        <taxon>Peptostreptococcales</taxon>
        <taxon>Peptoclostridiaceae</taxon>
        <taxon>Peptoclostridium</taxon>
    </lineage>
</organism>
<geneLocation type="plasmid" evidence="1">
    <name>CLIT_20p</name>
</geneLocation>
<evidence type="ECO:0000313" key="2">
    <source>
        <dbReference type="Proteomes" id="UP000027946"/>
    </source>
</evidence>
<proteinExistence type="predicted"/>
<gene>
    <name evidence="1" type="ORF">CLIT_20p00020</name>
</gene>
<name>A0A069RID5_PEPLI</name>
<keyword evidence="2" id="KW-1185">Reference proteome</keyword>